<dbReference type="Proteomes" id="UP000324194">
    <property type="component" value="Chromosome 1"/>
</dbReference>
<dbReference type="AlphaFoldDB" id="A0A5E4PEG9"/>
<feature type="compositionally biased region" description="Polar residues" evidence="1">
    <location>
        <begin position="28"/>
        <end position="39"/>
    </location>
</feature>
<name>A0A5E4PEG9_9COXI</name>
<proteinExistence type="predicted"/>
<evidence type="ECO:0000313" key="3">
    <source>
        <dbReference type="Proteomes" id="UP000324194"/>
    </source>
</evidence>
<feature type="compositionally biased region" description="Basic and acidic residues" evidence="1">
    <location>
        <begin position="61"/>
        <end position="72"/>
    </location>
</feature>
<dbReference type="OrthoDB" id="5637716at2"/>
<reference evidence="2 3" key="1">
    <citation type="submission" date="2019-08" db="EMBL/GenBank/DDBJ databases">
        <authorList>
            <person name="Guy L."/>
        </authorList>
    </citation>
    <scope>NUCLEOTIDE SEQUENCE [LARGE SCALE GENOMIC DNA]</scope>
    <source>
        <strain evidence="2 3">SGT-108</strain>
    </source>
</reference>
<accession>A0A5E4PEG9</accession>
<feature type="region of interest" description="Disordered" evidence="1">
    <location>
        <begin position="1"/>
        <end position="78"/>
    </location>
</feature>
<protein>
    <submittedName>
        <fullName evidence="2">Uncharacterized protein</fullName>
    </submittedName>
</protein>
<gene>
    <name evidence="2" type="ORF">AQUSIP_06690</name>
</gene>
<feature type="region of interest" description="Disordered" evidence="1">
    <location>
        <begin position="110"/>
        <end position="134"/>
    </location>
</feature>
<feature type="compositionally biased region" description="Polar residues" evidence="1">
    <location>
        <begin position="110"/>
        <end position="125"/>
    </location>
</feature>
<evidence type="ECO:0000313" key="2">
    <source>
        <dbReference type="EMBL" id="VVC75379.1"/>
    </source>
</evidence>
<dbReference type="RefSeq" id="WP_148338642.1">
    <property type="nucleotide sequence ID" value="NZ_LR699119.1"/>
</dbReference>
<evidence type="ECO:0000256" key="1">
    <source>
        <dbReference type="SAM" id="MobiDB-lite"/>
    </source>
</evidence>
<dbReference type="EMBL" id="LR699119">
    <property type="protein sequence ID" value="VVC75379.1"/>
    <property type="molecule type" value="Genomic_DNA"/>
</dbReference>
<feature type="compositionally biased region" description="Basic and acidic residues" evidence="1">
    <location>
        <begin position="1"/>
        <end position="27"/>
    </location>
</feature>
<dbReference type="KEGG" id="asip:AQUSIP_06690"/>
<keyword evidence="3" id="KW-1185">Reference proteome</keyword>
<sequence length="431" mass="48473">MFRPNPKEDTEQIKPKTEAKEIKETKDSNIQTSGPSITITVIEPPKSEQTKTDSVSVSESGRGRSLEKKEPAARSASADFALQKAQSVIQLKPRNRLRRLSWGLISTPTSFSPTVSESTSEENSPLPSPRQERKHFSDGFFAPITNRAYNAATLYNLLIDSEMTSTQIITSYPDINPDDMLLDDVDKLDDERVYHLGFTRKICTGTGITHGSLAFRDVETGKFLIVGRQNSQFLKVDPSSQPFSATFNWTTFAWWTIKNVVDYHSYWNFTTTKMDNEKKYDFFPGTPFNAEMTEVALTGAEIKAMIKAVDENICLSQCYDAIHSNCYSSVFFGLTTAFKMIAARECKDDEVSIIKQNKDLKRIFTLIGLAMQDNHKAGFGSINNTVVNESIQDTIDILEKRDLLQVIDEMVEKKDEKKTSKSSCGFGSENQ</sequence>
<organism evidence="2 3">
    <name type="scientific">Aquicella siphonis</name>
    <dbReference type="NCBI Taxonomy" id="254247"/>
    <lineage>
        <taxon>Bacteria</taxon>
        <taxon>Pseudomonadati</taxon>
        <taxon>Pseudomonadota</taxon>
        <taxon>Gammaproteobacteria</taxon>
        <taxon>Legionellales</taxon>
        <taxon>Coxiellaceae</taxon>
        <taxon>Aquicella</taxon>
    </lineage>
</organism>